<organism evidence="1 2">
    <name type="scientific">Myxococcus llanfairpwllgwyngyllgogerychwyrndrobwllllantysiliogogogochensis</name>
    <dbReference type="NCBI Taxonomy" id="2590453"/>
    <lineage>
        <taxon>Bacteria</taxon>
        <taxon>Pseudomonadati</taxon>
        <taxon>Myxococcota</taxon>
        <taxon>Myxococcia</taxon>
        <taxon>Myxococcales</taxon>
        <taxon>Cystobacterineae</taxon>
        <taxon>Myxococcaceae</taxon>
        <taxon>Myxococcus</taxon>
    </lineage>
</organism>
<gene>
    <name evidence="1" type="ORF">FJV41_40465</name>
</gene>
<accession>A0A540WMJ5</accession>
<proteinExistence type="predicted"/>
<dbReference type="InterPro" id="IPR021815">
    <property type="entry name" value="TsiV"/>
</dbReference>
<dbReference type="OrthoDB" id="9179973at2"/>
<dbReference type="AlphaFoldDB" id="A0A540WMJ5"/>
<comment type="caution">
    <text evidence="1">The sequence shown here is derived from an EMBL/GenBank/DDBJ whole genome shotgun (WGS) entry which is preliminary data.</text>
</comment>
<name>A0A540WMJ5_9BACT</name>
<sequence length="308" mass="34728">MSPRYPRICLPFLVETEDEEIVILRDSVSITFYVDRNHSEISQAVKKSLSHYEAAMGPESLALYVDDEGDWRELDAKGRAFVQAEFEAPLGARIRLSDGSTLLSHSFKYRGESPIESWGESEQHRPISSVEFYLPTEYLLEHGAGRVRDLSMELGAELPFVSGHAGLSFYMAAWMRDNTPVVRELSQRHPGFDLPGIDELRRVMGSRTRGASWLTFLGQPILGGLGGVAGLRAQLKSPGTTVQEMSGDRAVVSLGEWPEAGDLENGDTLPHYRELARVLEPWMYTHGDAYWGNLTPEEIRRWERRFLD</sequence>
<keyword evidence="2" id="KW-1185">Reference proteome</keyword>
<dbReference type="Pfam" id="PF11876">
    <property type="entry name" value="TsiV"/>
    <property type="match status" value="1"/>
</dbReference>
<protein>
    <submittedName>
        <fullName evidence="1">DUF3396 domain-containing protein</fullName>
    </submittedName>
</protein>
<dbReference type="Proteomes" id="UP000315369">
    <property type="component" value="Unassembled WGS sequence"/>
</dbReference>
<evidence type="ECO:0000313" key="2">
    <source>
        <dbReference type="Proteomes" id="UP000315369"/>
    </source>
</evidence>
<dbReference type="EMBL" id="VIFM01000269">
    <property type="protein sequence ID" value="TQF10249.1"/>
    <property type="molecule type" value="Genomic_DNA"/>
</dbReference>
<reference evidence="1 2" key="1">
    <citation type="submission" date="2019-06" db="EMBL/GenBank/DDBJ databases">
        <authorList>
            <person name="Livingstone P."/>
            <person name="Whitworth D."/>
        </authorList>
    </citation>
    <scope>NUCLEOTIDE SEQUENCE [LARGE SCALE GENOMIC DNA]</scope>
    <source>
        <strain evidence="1 2">AM401</strain>
    </source>
</reference>
<evidence type="ECO:0000313" key="1">
    <source>
        <dbReference type="EMBL" id="TQF10249.1"/>
    </source>
</evidence>